<dbReference type="PANTHER" id="PTHR15497:SF1">
    <property type="entry name" value="3-HYDROXYANTHRANILATE 3,4-DIOXYGENASE"/>
    <property type="match status" value="1"/>
</dbReference>
<dbReference type="NCBIfam" id="TIGR03037">
    <property type="entry name" value="anthran_nbaC"/>
    <property type="match status" value="1"/>
</dbReference>
<dbReference type="Proteomes" id="UP000029643">
    <property type="component" value="Unassembled WGS sequence"/>
</dbReference>
<proteinExistence type="inferred from homology"/>
<evidence type="ECO:0000256" key="7">
    <source>
        <dbReference type="HAMAP-Rule" id="MF_00825"/>
    </source>
</evidence>
<evidence type="ECO:0000256" key="2">
    <source>
        <dbReference type="ARBA" id="ARBA00022642"/>
    </source>
</evidence>
<name>A0A090WWM2_9FLAO</name>
<dbReference type="GO" id="GO:0009435">
    <property type="term" value="P:NAD+ biosynthetic process"/>
    <property type="evidence" value="ECO:0007669"/>
    <property type="project" value="UniProtKB-UniPathway"/>
</dbReference>
<dbReference type="GO" id="GO:0043420">
    <property type="term" value="P:anthranilate metabolic process"/>
    <property type="evidence" value="ECO:0007669"/>
    <property type="project" value="UniProtKB-UniRule"/>
</dbReference>
<dbReference type="AlphaFoldDB" id="A0A090WWM2"/>
<dbReference type="EC" id="1.13.11.6" evidence="7"/>
<dbReference type="STRING" id="221126.SAMN04489722_11249"/>
<dbReference type="Proteomes" id="UP000294824">
    <property type="component" value="Unassembled WGS sequence"/>
</dbReference>
<dbReference type="EMBL" id="SORL01000014">
    <property type="protein sequence ID" value="TDY59830.1"/>
    <property type="molecule type" value="Genomic_DNA"/>
</dbReference>
<dbReference type="HAMAP" id="MF_00825">
    <property type="entry name" value="3_HAO"/>
    <property type="match status" value="1"/>
</dbReference>
<dbReference type="InterPro" id="IPR011051">
    <property type="entry name" value="RmlC_Cupin_sf"/>
</dbReference>
<dbReference type="UniPathway" id="UPA00253">
    <property type="reaction ID" value="UER00330"/>
</dbReference>
<keyword evidence="6 7" id="KW-0408">Iron</keyword>
<evidence type="ECO:0000256" key="5">
    <source>
        <dbReference type="ARBA" id="ARBA00023002"/>
    </source>
</evidence>
<dbReference type="GO" id="GO:0008198">
    <property type="term" value="F:ferrous iron binding"/>
    <property type="evidence" value="ECO:0007669"/>
    <property type="project" value="UniProtKB-UniRule"/>
</dbReference>
<evidence type="ECO:0000313" key="10">
    <source>
        <dbReference type="EMBL" id="TDY59830.1"/>
    </source>
</evidence>
<feature type="binding site" evidence="7">
    <location>
        <position position="161"/>
    </location>
    <ligand>
        <name>Fe cation</name>
        <dbReference type="ChEBI" id="CHEBI:24875"/>
        <label>2</label>
    </ligand>
</feature>
<accession>A0A4R8M3T6</accession>
<sequence>MSKLVSPLNFKAWIEENRHLLKPPVGNKVVWKDADFIVMVVGGPNSRKDYHYNETPEFFYQIEGDIVLKIIDKGTPKDVHIKEGDIYLLPAKVPHSPQRGANTVGLVIEYKRPEGTKDALVWFCENCVTKLYEEDFTLENIETDMPKIFDNYYSDQHKRTCPNCSEVMQPPKKVKIE</sequence>
<feature type="binding site" evidence="7">
    <location>
        <position position="57"/>
    </location>
    <ligand>
        <name>substrate</name>
    </ligand>
</feature>
<evidence type="ECO:0000256" key="3">
    <source>
        <dbReference type="ARBA" id="ARBA00022723"/>
    </source>
</evidence>
<dbReference type="EMBL" id="BBNQ01000014">
    <property type="protein sequence ID" value="GAL63838.1"/>
    <property type="molecule type" value="Genomic_DNA"/>
</dbReference>
<evidence type="ECO:0000313" key="13">
    <source>
        <dbReference type="Proteomes" id="UP000294824"/>
    </source>
</evidence>
<dbReference type="InterPro" id="IPR010329">
    <property type="entry name" value="3hydroanth_dOase"/>
</dbReference>
<evidence type="ECO:0000256" key="6">
    <source>
        <dbReference type="ARBA" id="ARBA00023004"/>
    </source>
</evidence>
<feature type="binding site" evidence="7">
    <location>
        <position position="164"/>
    </location>
    <ligand>
        <name>Fe cation</name>
        <dbReference type="ChEBI" id="CHEBI:24875"/>
        <label>2</label>
    </ligand>
</feature>
<dbReference type="OrthoDB" id="5002379at2"/>
<reference evidence="10 13" key="2">
    <citation type="submission" date="2019-03" db="EMBL/GenBank/DDBJ databases">
        <title>Genomic Encyclopedia of Type Strains, Phase III (KMG-III): the genomes of soil and plant-associated and newly described type strains.</title>
        <authorList>
            <person name="Whitman W."/>
        </authorList>
    </citation>
    <scope>NUCLEOTIDE SEQUENCE [LARGE SCALE GENOMIC DNA]</scope>
    <source>
        <strain evidence="10 13">CECT 8301</strain>
    </source>
</reference>
<dbReference type="SUPFAM" id="SSF51182">
    <property type="entry name" value="RmlC-like cupins"/>
    <property type="match status" value="1"/>
</dbReference>
<dbReference type="CDD" id="cd06123">
    <property type="entry name" value="cupin_HAO"/>
    <property type="match status" value="1"/>
</dbReference>
<dbReference type="Pfam" id="PF06052">
    <property type="entry name" value="3-HAO"/>
    <property type="match status" value="1"/>
</dbReference>
<keyword evidence="5 7" id="KW-0560">Oxidoreductase</keyword>
<evidence type="ECO:0000313" key="11">
    <source>
        <dbReference type="Proteomes" id="UP000029643"/>
    </source>
</evidence>
<gene>
    <name evidence="7" type="primary">nbaC</name>
    <name evidence="10" type="ORF">DFQ06_3866</name>
    <name evidence="9" type="ORF">JCM19274_1717</name>
    <name evidence="8" type="ORF">JCM19300_2093</name>
</gene>
<feature type="binding site" evidence="7">
    <location>
        <position position="95"/>
    </location>
    <ligand>
        <name>Fe cation</name>
        <dbReference type="ChEBI" id="CHEBI:24875"/>
        <label>1</label>
        <note>catalytic</note>
    </ligand>
</feature>
<comment type="function">
    <text evidence="1 7">Catalyzes the oxidative ring opening of 3-hydroxyanthranilate to 2-amino-3-carboxymuconate semialdehyde, which spontaneously cyclizes to quinolinate.</text>
</comment>
<feature type="binding site" evidence="7">
    <location>
        <position position="99"/>
    </location>
    <ligand>
        <name>substrate</name>
    </ligand>
</feature>
<dbReference type="EMBL" id="BBNU01000016">
    <property type="protein sequence ID" value="GAL81490.1"/>
    <property type="molecule type" value="Genomic_DNA"/>
</dbReference>
<dbReference type="Proteomes" id="UP000029644">
    <property type="component" value="Unassembled WGS sequence"/>
</dbReference>
<comment type="caution">
    <text evidence="9">The sequence shown here is derived from an EMBL/GenBank/DDBJ whole genome shotgun (WGS) entry which is preliminary data.</text>
</comment>
<keyword evidence="4 7" id="KW-0223">Dioxygenase</keyword>
<comment type="pathway">
    <text evidence="7">Cofactor biosynthesis; NAD(+) biosynthesis; quinolinate from L-kynurenine: step 3/3.</text>
</comment>
<feature type="binding site" evidence="7">
    <location>
        <position position="51"/>
    </location>
    <ligand>
        <name>Fe cation</name>
        <dbReference type="ChEBI" id="CHEBI:24875"/>
        <label>1</label>
        <note>catalytic</note>
    </ligand>
</feature>
<dbReference type="GO" id="GO:0019805">
    <property type="term" value="P:quinolinate biosynthetic process"/>
    <property type="evidence" value="ECO:0007669"/>
    <property type="project" value="UniProtKB-UniRule"/>
</dbReference>
<dbReference type="GO" id="GO:0006569">
    <property type="term" value="P:L-tryptophan catabolic process"/>
    <property type="evidence" value="ECO:0007669"/>
    <property type="project" value="UniProtKB-UniRule"/>
</dbReference>
<reference evidence="11 12" key="1">
    <citation type="journal article" date="2014" name="Genome Announc.">
        <title>Draft Genome Sequences of Marine Flavobacterium Algibacter lectus Strains SS8 and NR4.</title>
        <authorList>
            <person name="Takatani N."/>
            <person name="Nakanishi M."/>
            <person name="Meirelles P."/>
            <person name="Mino S."/>
            <person name="Suda W."/>
            <person name="Oshima K."/>
            <person name="Hattori M."/>
            <person name="Ohkuma M."/>
            <person name="Hosokawa M."/>
            <person name="Miyashita K."/>
            <person name="Thompson F.L."/>
            <person name="Niwa A."/>
            <person name="Sawabe T."/>
            <person name="Sawabe T."/>
        </authorList>
    </citation>
    <scope>NUCLEOTIDE SEQUENCE [LARGE SCALE GENOMIC DNA]</scope>
    <source>
        <strain evidence="9">JCM 19274</strain>
        <strain evidence="8 12">JCM 19300</strain>
        <strain evidence="11">JCM19274</strain>
    </source>
</reference>
<protein>
    <recommendedName>
        <fullName evidence="7">3-hydroxyanthranilate 3,4-dioxygenase</fullName>
        <ecNumber evidence="7">1.13.11.6</ecNumber>
    </recommendedName>
    <alternativeName>
        <fullName evidence="7">3-hydroxyanthranilate oxygenase</fullName>
        <shortName evidence="7">3-HAO</shortName>
    </alternativeName>
    <alternativeName>
        <fullName evidence="7">3-hydroxyanthranilic acid dioxygenase</fullName>
        <shortName evidence="7">HAD</shortName>
    </alternativeName>
</protein>
<dbReference type="PANTHER" id="PTHR15497">
    <property type="entry name" value="3-HYDROXYANTHRANILATE 3,4-DIOXYGENASE"/>
    <property type="match status" value="1"/>
</dbReference>
<evidence type="ECO:0000256" key="4">
    <source>
        <dbReference type="ARBA" id="ARBA00022964"/>
    </source>
</evidence>
<feature type="binding site" evidence="7">
    <location>
        <position position="57"/>
    </location>
    <ligand>
        <name>Fe cation</name>
        <dbReference type="ChEBI" id="CHEBI:24875"/>
        <label>1</label>
        <note>catalytic</note>
    </ligand>
</feature>
<feature type="binding site" evidence="7">
    <location>
        <position position="124"/>
    </location>
    <ligand>
        <name>Fe cation</name>
        <dbReference type="ChEBI" id="CHEBI:24875"/>
        <label>2</label>
    </ligand>
</feature>
<dbReference type="NCBIfam" id="NF009763">
    <property type="entry name" value="PRK13264.1"/>
    <property type="match status" value="1"/>
</dbReference>
<keyword evidence="2 7" id="KW-0662">Pyridine nucleotide biosynthesis</keyword>
<feature type="binding site" evidence="7">
    <location>
        <position position="127"/>
    </location>
    <ligand>
        <name>Fe cation</name>
        <dbReference type="ChEBI" id="CHEBI:24875"/>
        <label>2</label>
    </ligand>
</feature>
<keyword evidence="3 7" id="KW-0479">Metal-binding</keyword>
<evidence type="ECO:0000313" key="12">
    <source>
        <dbReference type="Proteomes" id="UP000029644"/>
    </source>
</evidence>
<comment type="similarity">
    <text evidence="7">Belongs to the 3-HAO family.</text>
</comment>
<evidence type="ECO:0000256" key="1">
    <source>
        <dbReference type="ARBA" id="ARBA00002752"/>
    </source>
</evidence>
<dbReference type="InterPro" id="IPR014710">
    <property type="entry name" value="RmlC-like_jellyroll"/>
</dbReference>
<feature type="binding site" evidence="7">
    <location>
        <position position="47"/>
    </location>
    <ligand>
        <name>O2</name>
        <dbReference type="ChEBI" id="CHEBI:15379"/>
    </ligand>
</feature>
<dbReference type="RefSeq" id="WP_042499819.1">
    <property type="nucleotide sequence ID" value="NZ_BBNQ01000014.1"/>
</dbReference>
<comment type="cofactor">
    <cofactor evidence="7">
        <name>Fe(2+)</name>
        <dbReference type="ChEBI" id="CHEBI:29033"/>
    </cofactor>
    <text evidence="7">Binds 2 Fe(2+) ions per subunit.</text>
</comment>
<dbReference type="GO" id="GO:0000334">
    <property type="term" value="F:3-hydroxyanthranilate 3,4-dioxygenase activity"/>
    <property type="evidence" value="ECO:0007669"/>
    <property type="project" value="UniProtKB-UniRule"/>
</dbReference>
<keyword evidence="13" id="KW-1185">Reference proteome</keyword>
<dbReference type="Gene3D" id="2.60.120.10">
    <property type="entry name" value="Jelly Rolls"/>
    <property type="match status" value="1"/>
</dbReference>
<comment type="catalytic activity">
    <reaction evidence="7">
        <text>3-hydroxyanthranilate + O2 = (2Z,4Z)-2-amino-3-carboxymuconate 6-semialdehyde</text>
        <dbReference type="Rhea" id="RHEA:17953"/>
        <dbReference type="ChEBI" id="CHEBI:15379"/>
        <dbReference type="ChEBI" id="CHEBI:36559"/>
        <dbReference type="ChEBI" id="CHEBI:77612"/>
        <dbReference type="EC" id="1.13.11.6"/>
    </reaction>
</comment>
<organism evidence="9 11">
    <name type="scientific">Algibacter lectus</name>
    <dbReference type="NCBI Taxonomy" id="221126"/>
    <lineage>
        <taxon>Bacteria</taxon>
        <taxon>Pseudomonadati</taxon>
        <taxon>Bacteroidota</taxon>
        <taxon>Flavobacteriia</taxon>
        <taxon>Flavobacteriales</taxon>
        <taxon>Flavobacteriaceae</taxon>
        <taxon>Algibacter</taxon>
    </lineage>
</organism>
<accession>A0A090WWM2</accession>
<evidence type="ECO:0000313" key="8">
    <source>
        <dbReference type="EMBL" id="GAL63838.1"/>
    </source>
</evidence>
<feature type="binding site" evidence="7">
    <location>
        <position position="109"/>
    </location>
    <ligand>
        <name>substrate</name>
    </ligand>
</feature>
<evidence type="ECO:0000313" key="9">
    <source>
        <dbReference type="EMBL" id="GAL81490.1"/>
    </source>
</evidence>